<name>A8NTH3_COPC7</name>
<gene>
    <name evidence="1" type="ORF">CC1G_06314</name>
</gene>
<evidence type="ECO:0000313" key="1">
    <source>
        <dbReference type="EMBL" id="EAU85601.2"/>
    </source>
</evidence>
<comment type="caution">
    <text evidence="1">The sequence shown here is derived from an EMBL/GenBank/DDBJ whole genome shotgun (WGS) entry which is preliminary data.</text>
</comment>
<evidence type="ECO:0008006" key="3">
    <source>
        <dbReference type="Google" id="ProtNLM"/>
    </source>
</evidence>
<reference evidence="1 2" key="1">
    <citation type="journal article" date="2010" name="Proc. Natl. Acad. Sci. U.S.A.">
        <title>Insights into evolution of multicellular fungi from the assembled chromosomes of the mushroom Coprinopsis cinerea (Coprinus cinereus).</title>
        <authorList>
            <person name="Stajich J.E."/>
            <person name="Wilke S.K."/>
            <person name="Ahren D."/>
            <person name="Au C.H."/>
            <person name="Birren B.W."/>
            <person name="Borodovsky M."/>
            <person name="Burns C."/>
            <person name="Canback B."/>
            <person name="Casselton L.A."/>
            <person name="Cheng C.K."/>
            <person name="Deng J."/>
            <person name="Dietrich F.S."/>
            <person name="Fargo D.C."/>
            <person name="Farman M.L."/>
            <person name="Gathman A.C."/>
            <person name="Goldberg J."/>
            <person name="Guigo R."/>
            <person name="Hoegger P.J."/>
            <person name="Hooker J.B."/>
            <person name="Huggins A."/>
            <person name="James T.Y."/>
            <person name="Kamada T."/>
            <person name="Kilaru S."/>
            <person name="Kodira C."/>
            <person name="Kues U."/>
            <person name="Kupfer D."/>
            <person name="Kwan H.S."/>
            <person name="Lomsadze A."/>
            <person name="Li W."/>
            <person name="Lilly W.W."/>
            <person name="Ma L.J."/>
            <person name="Mackey A.J."/>
            <person name="Manning G."/>
            <person name="Martin F."/>
            <person name="Muraguchi H."/>
            <person name="Natvig D.O."/>
            <person name="Palmerini H."/>
            <person name="Ramesh M.A."/>
            <person name="Rehmeyer C.J."/>
            <person name="Roe B.A."/>
            <person name="Shenoy N."/>
            <person name="Stanke M."/>
            <person name="Ter-Hovhannisyan V."/>
            <person name="Tunlid A."/>
            <person name="Velagapudi R."/>
            <person name="Vision T.J."/>
            <person name="Zeng Q."/>
            <person name="Zolan M.E."/>
            <person name="Pukkila P.J."/>
        </authorList>
    </citation>
    <scope>NUCLEOTIDE SEQUENCE [LARGE SCALE GENOMIC DNA]</scope>
    <source>
        <strain evidence="2">Okayama-7 / 130 / ATCC MYA-4618 / FGSC 9003</strain>
    </source>
</reference>
<organism evidence="1 2">
    <name type="scientific">Coprinopsis cinerea (strain Okayama-7 / 130 / ATCC MYA-4618 / FGSC 9003)</name>
    <name type="common">Inky cap fungus</name>
    <name type="synonym">Hormographiella aspergillata</name>
    <dbReference type="NCBI Taxonomy" id="240176"/>
    <lineage>
        <taxon>Eukaryota</taxon>
        <taxon>Fungi</taxon>
        <taxon>Dikarya</taxon>
        <taxon>Basidiomycota</taxon>
        <taxon>Agaricomycotina</taxon>
        <taxon>Agaricomycetes</taxon>
        <taxon>Agaricomycetidae</taxon>
        <taxon>Agaricales</taxon>
        <taxon>Agaricineae</taxon>
        <taxon>Psathyrellaceae</taxon>
        <taxon>Coprinopsis</taxon>
    </lineage>
</organism>
<protein>
    <recommendedName>
        <fullName evidence="3">F-box domain-containing protein</fullName>
    </recommendedName>
</protein>
<dbReference type="HOGENOM" id="CLU_440761_0_0_1"/>
<dbReference type="AlphaFoldDB" id="A8NTH3"/>
<sequence length="620" mass="69976">MRALSQPKVSLVELPVEIIDYLGSFLPVITLKSLRLTCKTMETAVRAKALANLCLYIFKSPNDFDKALKRLISLASGTYRNLSVVRKVYIWGFWTTYSTITNVTETRHKLFWKKTKLIKTVNPAPVTTQQWPSASDLDPEQPIALLARILNLLRNVKRAEFQSHGGQFMSPPAWEVLSAWISSSHSLSTIRIGSSDMLTFRNLPQLLDLAARKQLKTEWDHVGPLSAVLDYLHDVQSRGHKPDACADRPNLRLTSIRATDGSCASLRHLWRFPHLRSLHIRNFTGAETVDTSQSELDKFWEALTAERIQLEEIHAPYSTSFQTYVQSYTSTLKKVRLSPYPTSLQAEMLAWRWTKQADNTPVLSDYTIFLGHSQTLEHIAVIGGTWSFNEELGWNRRGHPLNSLSGFVRLNNLYLAIQAYRTKLDQEVPSLLQSVTEVLPGLQVLALKIHFERHMRPATESRLPPDGQLVARAIGNFRFDMKQLPWTSRTTGVVTMRNRYGTPPGVILAHRYLGTANKKWMNMLWKGKVDWQTMAYAYHVDEGNLLGDEFIDMHHDRPGGRGHGPTYTVGPAGHQNAPRQASLVSLPLATHVALIVATAAPLHACFGGEFLMKQDVPECT</sequence>
<dbReference type="InParanoid" id="A8NTH3"/>
<proteinExistence type="predicted"/>
<keyword evidence="2" id="KW-1185">Reference proteome</keyword>
<dbReference type="EMBL" id="AACS02000004">
    <property type="protein sequence ID" value="EAU85601.2"/>
    <property type="molecule type" value="Genomic_DNA"/>
</dbReference>
<dbReference type="Proteomes" id="UP000001861">
    <property type="component" value="Unassembled WGS sequence"/>
</dbReference>
<dbReference type="KEGG" id="cci:CC1G_06314"/>
<evidence type="ECO:0000313" key="2">
    <source>
        <dbReference type="Proteomes" id="UP000001861"/>
    </source>
</evidence>
<dbReference type="GeneID" id="6012770"/>
<accession>A8NTH3</accession>
<dbReference type="VEuPathDB" id="FungiDB:CC1G_06314"/>
<dbReference type="RefSeq" id="XP_001836229.2">
    <property type="nucleotide sequence ID" value="XM_001836177.2"/>
</dbReference>